<keyword evidence="1" id="KW-0675">Receptor</keyword>
<name>B0WN12_CULQU</name>
<dbReference type="STRING" id="7176.B0WN12"/>
<evidence type="ECO:0000313" key="3">
    <source>
        <dbReference type="Proteomes" id="UP000002320"/>
    </source>
</evidence>
<gene>
    <name evidence="2" type="primary">6040745</name>
    <name evidence="1" type="ORF">CpipJ_CPIJ008418</name>
</gene>
<evidence type="ECO:0000313" key="2">
    <source>
        <dbReference type="EnsemblMetazoa" id="CPIJ008418-PA"/>
    </source>
</evidence>
<accession>B0WN12</accession>
<organism>
    <name type="scientific">Culex quinquefasciatus</name>
    <name type="common">Southern house mosquito</name>
    <name type="synonym">Culex pungens</name>
    <dbReference type="NCBI Taxonomy" id="7176"/>
    <lineage>
        <taxon>Eukaryota</taxon>
        <taxon>Metazoa</taxon>
        <taxon>Ecdysozoa</taxon>
        <taxon>Arthropoda</taxon>
        <taxon>Hexapoda</taxon>
        <taxon>Insecta</taxon>
        <taxon>Pterygota</taxon>
        <taxon>Neoptera</taxon>
        <taxon>Endopterygota</taxon>
        <taxon>Diptera</taxon>
        <taxon>Nematocera</taxon>
        <taxon>Culicoidea</taxon>
        <taxon>Culicidae</taxon>
        <taxon>Culicinae</taxon>
        <taxon>Culicini</taxon>
        <taxon>Culex</taxon>
        <taxon>Culex</taxon>
    </lineage>
</organism>
<dbReference type="InParanoid" id="B0WN12"/>
<dbReference type="EnsemblMetazoa" id="CPIJ008418-RA">
    <property type="protein sequence ID" value="CPIJ008418-PA"/>
    <property type="gene ID" value="CPIJ008418"/>
</dbReference>
<dbReference type="EMBL" id="DS232005">
    <property type="protein sequence ID" value="EDS31423.1"/>
    <property type="molecule type" value="Genomic_DNA"/>
</dbReference>
<dbReference type="VEuPathDB" id="VectorBase:CQUJHB004999"/>
<reference evidence="1" key="1">
    <citation type="submission" date="2007-03" db="EMBL/GenBank/DDBJ databases">
        <title>Annotation of Culex pipiens quinquefasciatus.</title>
        <authorList>
            <consortium name="The Broad Institute Genome Sequencing Platform"/>
            <person name="Atkinson P.W."/>
            <person name="Hemingway J."/>
            <person name="Christensen B.M."/>
            <person name="Higgs S."/>
            <person name="Kodira C."/>
            <person name="Hannick L."/>
            <person name="Megy K."/>
            <person name="O'Leary S."/>
            <person name="Pearson M."/>
            <person name="Haas B.J."/>
            <person name="Mauceli E."/>
            <person name="Wortman J.R."/>
            <person name="Lee N.H."/>
            <person name="Guigo R."/>
            <person name="Stanke M."/>
            <person name="Alvarado L."/>
            <person name="Amedeo P."/>
            <person name="Antoine C.H."/>
            <person name="Arensburger P."/>
            <person name="Bidwell S.L."/>
            <person name="Crawford M."/>
            <person name="Camaro F."/>
            <person name="Devon K."/>
            <person name="Engels R."/>
            <person name="Hammond M."/>
            <person name="Howarth C."/>
            <person name="Koehrsen M."/>
            <person name="Lawson D."/>
            <person name="Montgomery P."/>
            <person name="Nene V."/>
            <person name="Nusbaum C."/>
            <person name="Puiu D."/>
            <person name="Romero-Severson J."/>
            <person name="Severson D.W."/>
            <person name="Shumway M."/>
            <person name="Sisk P."/>
            <person name="Stolte C."/>
            <person name="Zeng Q."/>
            <person name="Eisenstadt E."/>
            <person name="Fraser-Liggett C."/>
            <person name="Strausberg R."/>
            <person name="Galagan J."/>
            <person name="Birren B."/>
            <person name="Collins F.H."/>
        </authorList>
    </citation>
    <scope>NUCLEOTIDE SEQUENCE [LARGE SCALE GENOMIC DNA]</scope>
    <source>
        <strain evidence="1">JHB</strain>
    </source>
</reference>
<reference evidence="2" key="2">
    <citation type="submission" date="2020-05" db="UniProtKB">
        <authorList>
            <consortium name="EnsemblMetazoa"/>
        </authorList>
    </citation>
    <scope>IDENTIFICATION</scope>
    <source>
        <strain evidence="2">JHB</strain>
    </source>
</reference>
<dbReference type="Proteomes" id="UP000002320">
    <property type="component" value="Unassembled WGS sequence"/>
</dbReference>
<dbReference type="KEGG" id="cqu:CpipJ_CPIJ008418"/>
<evidence type="ECO:0000313" key="1">
    <source>
        <dbReference type="EMBL" id="EDS31423.1"/>
    </source>
</evidence>
<proteinExistence type="predicted"/>
<dbReference type="VEuPathDB" id="VectorBase:CPIJ008418"/>
<dbReference type="OrthoDB" id="8890589at2759"/>
<dbReference type="AlphaFoldDB" id="B0WN12"/>
<dbReference type="HOGENOM" id="CLU_2924880_0_0_1"/>
<sequence length="61" mass="6570">MSLDIEVPHVRSPSLGVLILTLNLALFLPQTINRTPPYVLAGSLVHEPYWGVAYSNAPAGV</sequence>
<protein>
    <submittedName>
        <fullName evidence="1 2">GABA receptor subunit</fullName>
    </submittedName>
</protein>
<keyword evidence="3" id="KW-1185">Reference proteome</keyword>